<dbReference type="PRINTS" id="PR00421">
    <property type="entry name" value="THIOREDOXIN"/>
</dbReference>
<dbReference type="Gene3D" id="3.40.30.10">
    <property type="entry name" value="Glutaredoxin"/>
    <property type="match status" value="1"/>
</dbReference>
<accession>A0A5S9BZ15</accession>
<evidence type="ECO:0000313" key="3">
    <source>
        <dbReference type="Proteomes" id="UP000422648"/>
    </source>
</evidence>
<evidence type="ECO:0000313" key="2">
    <source>
        <dbReference type="EMBL" id="BBI90497.1"/>
    </source>
</evidence>
<dbReference type="InterPro" id="IPR036249">
    <property type="entry name" value="Thioredoxin-like_sf"/>
</dbReference>
<dbReference type="KEGG" id="vg:55802910"/>
<dbReference type="RefSeq" id="YP_009873789.1">
    <property type="nucleotide sequence ID" value="NC_049340.1"/>
</dbReference>
<dbReference type="PANTHER" id="PTHR45663">
    <property type="entry name" value="GEO12009P1"/>
    <property type="match status" value="1"/>
</dbReference>
<evidence type="ECO:0000259" key="1">
    <source>
        <dbReference type="PROSITE" id="PS51352"/>
    </source>
</evidence>
<organism evidence="2 3">
    <name type="scientific">Tenacibaculum phage PTm1</name>
    <dbReference type="NCBI Taxonomy" id="2547425"/>
    <lineage>
        <taxon>Viruses</taxon>
        <taxon>Duplodnaviria</taxon>
        <taxon>Heunggongvirae</taxon>
        <taxon>Uroviricota</taxon>
        <taxon>Caudoviricetes</taxon>
        <taxon>Shirahamavirus</taxon>
        <taxon>Shirahamavirus PTm1</taxon>
    </lineage>
</organism>
<name>A0A5S9BZ15_9CAUD</name>
<dbReference type="PROSITE" id="PS51352">
    <property type="entry name" value="THIOREDOXIN_2"/>
    <property type="match status" value="1"/>
</dbReference>
<dbReference type="CDD" id="cd02947">
    <property type="entry name" value="TRX_family"/>
    <property type="match status" value="1"/>
</dbReference>
<dbReference type="Proteomes" id="UP000422648">
    <property type="component" value="Segment"/>
</dbReference>
<dbReference type="PANTHER" id="PTHR45663:SF11">
    <property type="entry name" value="GEO12009P1"/>
    <property type="match status" value="1"/>
</dbReference>
<protein>
    <submittedName>
        <fullName evidence="2">Thioredoxin</fullName>
    </submittedName>
</protein>
<dbReference type="GeneID" id="55802910"/>
<dbReference type="SUPFAM" id="SSF52833">
    <property type="entry name" value="Thioredoxin-like"/>
    <property type="match status" value="1"/>
</dbReference>
<dbReference type="InterPro" id="IPR013766">
    <property type="entry name" value="Thioredoxin_domain"/>
</dbReference>
<dbReference type="GO" id="GO:0015035">
    <property type="term" value="F:protein-disulfide reductase activity"/>
    <property type="evidence" value="ECO:0007669"/>
    <property type="project" value="TreeGrafter"/>
</dbReference>
<feature type="domain" description="Thioredoxin" evidence="1">
    <location>
        <begin position="1"/>
        <end position="96"/>
    </location>
</feature>
<proteinExistence type="predicted"/>
<dbReference type="EMBL" id="AP019524">
    <property type="protein sequence ID" value="BBI90497.1"/>
    <property type="molecule type" value="Genomic_DNA"/>
</dbReference>
<keyword evidence="3" id="KW-1185">Reference proteome</keyword>
<dbReference type="Pfam" id="PF00085">
    <property type="entry name" value="Thioredoxin"/>
    <property type="match status" value="1"/>
</dbReference>
<reference evidence="2 3" key="1">
    <citation type="journal article" date="2019" name="Arch. Virol.">
        <title>A novel jumbo Tenacibaculum maritimum lytic phage with head-fiber-like appendages.</title>
        <authorList>
            <person name="Kawato Y."/>
            <person name="Istiqomah I."/>
            <person name="Gaafar A.Y."/>
            <person name="Hanaoka M."/>
            <person name="Ishimaru K."/>
            <person name="Yasuike M."/>
            <person name="Nishiki I."/>
            <person name="Nakamura Y."/>
            <person name="Fujiwara A."/>
            <person name="Nakai T."/>
        </authorList>
    </citation>
    <scope>NUCLEOTIDE SEQUENCE [LARGE SCALE GENOMIC DNA]</scope>
    <source>
        <strain evidence="2 3">PTm1</strain>
    </source>
</reference>
<sequence>MTEVTNFNDEVKNNEKPVLVDFYANWCMPCRMLMPVLSTIDSDEFDVKKVNIEDHADVAREYNVRSIPSLIYIKDGVSYPIRSRTKQTILEEIEML</sequence>